<reference evidence="2" key="1">
    <citation type="journal article" date="2023" name="Science">
        <title>Genome structures resolve the early diversification of teleost fishes.</title>
        <authorList>
            <person name="Parey E."/>
            <person name="Louis A."/>
            <person name="Montfort J."/>
            <person name="Bouchez O."/>
            <person name="Roques C."/>
            <person name="Iampietro C."/>
            <person name="Lluch J."/>
            <person name="Castinel A."/>
            <person name="Donnadieu C."/>
            <person name="Desvignes T."/>
            <person name="Floi Bucao C."/>
            <person name="Jouanno E."/>
            <person name="Wen M."/>
            <person name="Mejri S."/>
            <person name="Dirks R."/>
            <person name="Jansen H."/>
            <person name="Henkel C."/>
            <person name="Chen W.J."/>
            <person name="Zahm M."/>
            <person name="Cabau C."/>
            <person name="Klopp C."/>
            <person name="Thompson A.W."/>
            <person name="Robinson-Rechavi M."/>
            <person name="Braasch I."/>
            <person name="Lecointre G."/>
            <person name="Bobe J."/>
            <person name="Postlethwait J.H."/>
            <person name="Berthelot C."/>
            <person name="Roest Crollius H."/>
            <person name="Guiguen Y."/>
        </authorList>
    </citation>
    <scope>NUCLEOTIDE SEQUENCE</scope>
    <source>
        <strain evidence="2">WJC10195</strain>
    </source>
</reference>
<name>A0A9Q1FQ35_SYNKA</name>
<gene>
    <name evidence="2" type="ORF">SKAU_G00124280</name>
</gene>
<feature type="compositionally biased region" description="Basic and acidic residues" evidence="1">
    <location>
        <begin position="70"/>
        <end position="79"/>
    </location>
</feature>
<protein>
    <submittedName>
        <fullName evidence="2">Uncharacterized protein</fullName>
    </submittedName>
</protein>
<evidence type="ECO:0000313" key="3">
    <source>
        <dbReference type="Proteomes" id="UP001152622"/>
    </source>
</evidence>
<keyword evidence="3" id="KW-1185">Reference proteome</keyword>
<organism evidence="2 3">
    <name type="scientific">Synaphobranchus kaupii</name>
    <name type="common">Kaup's arrowtooth eel</name>
    <dbReference type="NCBI Taxonomy" id="118154"/>
    <lineage>
        <taxon>Eukaryota</taxon>
        <taxon>Metazoa</taxon>
        <taxon>Chordata</taxon>
        <taxon>Craniata</taxon>
        <taxon>Vertebrata</taxon>
        <taxon>Euteleostomi</taxon>
        <taxon>Actinopterygii</taxon>
        <taxon>Neopterygii</taxon>
        <taxon>Teleostei</taxon>
        <taxon>Anguilliformes</taxon>
        <taxon>Synaphobranchidae</taxon>
        <taxon>Synaphobranchus</taxon>
    </lineage>
</organism>
<comment type="caution">
    <text evidence="2">The sequence shown here is derived from an EMBL/GenBank/DDBJ whole genome shotgun (WGS) entry which is preliminary data.</text>
</comment>
<dbReference type="Proteomes" id="UP001152622">
    <property type="component" value="Chromosome 4"/>
</dbReference>
<evidence type="ECO:0000313" key="2">
    <source>
        <dbReference type="EMBL" id="KAJ8363597.1"/>
    </source>
</evidence>
<dbReference type="AlphaFoldDB" id="A0A9Q1FQ35"/>
<evidence type="ECO:0000256" key="1">
    <source>
        <dbReference type="SAM" id="MobiDB-lite"/>
    </source>
</evidence>
<proteinExistence type="predicted"/>
<dbReference type="EMBL" id="JAINUF010000004">
    <property type="protein sequence ID" value="KAJ8363597.1"/>
    <property type="molecule type" value="Genomic_DNA"/>
</dbReference>
<accession>A0A9Q1FQ35</accession>
<sequence>MLPVTRAIRQLVCRTLQALLHVPMPCPRACPVSHIDIRAFLPGRESTVQLQGQSRPADPPEPLQEAQCSEAEREQERQVTLKRSHAAGPEQSPNPLPEDQSADAHSHKLNVLQSMGIPGVPSGIPAPLIKETWGLAPLPGRDIEMLSGSRALCIRTCRCMSGAGSRGTAGSDATPTVSTRQKGEGMLGYLEGRDQRLRAAVIPSPGYRDCSSALSPLQTLVLCAMLDIRAKSGRGHSYPEALGELGEQ</sequence>
<feature type="region of interest" description="Disordered" evidence="1">
    <location>
        <begin position="46"/>
        <end position="104"/>
    </location>
</feature>